<accession>A0ABT3BVR8</accession>
<sequence length="131" mass="14672">MRGALLVDTGRSCTALPLHAVQLNIELADGVHTWETGQLLNHPDVQDIQIADDVSYKQAMHYRAVPMARLLEGVTAQDHLQITAIDGFATGYLKRYLRDPQSLRHWPQAKMPAISPDIVSDEELEQIIAYL</sequence>
<organism evidence="1 2">
    <name type="scientific">Pseudomonas capsici</name>
    <dbReference type="NCBI Taxonomy" id="2810614"/>
    <lineage>
        <taxon>Bacteria</taxon>
        <taxon>Pseudomonadati</taxon>
        <taxon>Pseudomonadota</taxon>
        <taxon>Gammaproteobacteria</taxon>
        <taxon>Pseudomonadales</taxon>
        <taxon>Pseudomonadaceae</taxon>
        <taxon>Pseudomonas</taxon>
    </lineage>
</organism>
<protein>
    <submittedName>
        <fullName evidence="1">Uncharacterized protein</fullName>
    </submittedName>
</protein>
<name>A0ABT3BVR8_9PSED</name>
<proteinExistence type="predicted"/>
<dbReference type="SUPFAM" id="SSF46626">
    <property type="entry name" value="Cytochrome c"/>
    <property type="match status" value="1"/>
</dbReference>
<keyword evidence="2" id="KW-1185">Reference proteome</keyword>
<gene>
    <name evidence="1" type="ORF">OH718_10165</name>
</gene>
<dbReference type="InterPro" id="IPR036909">
    <property type="entry name" value="Cyt_c-like_dom_sf"/>
</dbReference>
<dbReference type="Proteomes" id="UP001207294">
    <property type="component" value="Unassembled WGS sequence"/>
</dbReference>
<evidence type="ECO:0000313" key="1">
    <source>
        <dbReference type="EMBL" id="MCV4376957.1"/>
    </source>
</evidence>
<reference evidence="1 2" key="1">
    <citation type="submission" date="2022-10" db="EMBL/GenBank/DDBJ databases">
        <title>Characterization of Pseudomonas capsici strains from pepper and tomato in Georgia.</title>
        <authorList>
            <person name="Zhao M."/>
            <person name="Dutta B."/>
        </authorList>
    </citation>
    <scope>NUCLEOTIDE SEQUENCE [LARGE SCALE GENOMIC DNA]</scope>
    <source>
        <strain evidence="1 2">Pc20-5</strain>
    </source>
</reference>
<evidence type="ECO:0000313" key="2">
    <source>
        <dbReference type="Proteomes" id="UP001207294"/>
    </source>
</evidence>
<dbReference type="EMBL" id="JAOXML010000006">
    <property type="protein sequence ID" value="MCV4376957.1"/>
    <property type="molecule type" value="Genomic_DNA"/>
</dbReference>
<comment type="caution">
    <text evidence="1">The sequence shown here is derived from an EMBL/GenBank/DDBJ whole genome shotgun (WGS) entry which is preliminary data.</text>
</comment>